<gene>
    <name evidence="1" type="ORF">T230_12025</name>
</gene>
<protein>
    <submittedName>
        <fullName evidence="1">Uncharacterized protein</fullName>
    </submittedName>
</protein>
<comment type="caution">
    <text evidence="1">The sequence shown here is derived from an EMBL/GenBank/DDBJ whole genome shotgun (WGS) entry which is preliminary data.</text>
</comment>
<dbReference type="PATRIC" id="fig|1411022.3.peg.1476"/>
<dbReference type="Proteomes" id="UP000034982">
    <property type="component" value="Unassembled WGS sequence"/>
</dbReference>
<proteinExistence type="predicted"/>
<name>W2CJ39_9BACT</name>
<evidence type="ECO:0000313" key="2">
    <source>
        <dbReference type="Proteomes" id="UP000034982"/>
    </source>
</evidence>
<dbReference type="EMBL" id="AYYE01001171">
    <property type="protein sequence ID" value="ETK06511.1"/>
    <property type="molecule type" value="Genomic_DNA"/>
</dbReference>
<accession>W2CJ39</accession>
<reference evidence="1 2" key="1">
    <citation type="submission" date="2013-11" db="EMBL/GenBank/DDBJ databases">
        <title>Single cell genomics of uncultured Tannerella BU063 (oral taxon 286).</title>
        <authorList>
            <person name="Beall C.J."/>
            <person name="Campbell A.G."/>
            <person name="Griffen A.L."/>
            <person name="Podar M."/>
            <person name="Leys E.J."/>
        </authorList>
    </citation>
    <scope>NUCLEOTIDE SEQUENCE [LARGE SCALE GENOMIC DNA]</scope>
    <source>
        <strain evidence="1">Cell 1/3</strain>
    </source>
</reference>
<dbReference type="AlphaFoldDB" id="W2CJ39"/>
<evidence type="ECO:0000313" key="1">
    <source>
        <dbReference type="EMBL" id="ETK06511.1"/>
    </source>
</evidence>
<sequence>MEKTKVKATFEDLRSALSETLKRACPEANFTDTSTDTVAIPLRIVVERYDVRFTGVVFTGITRYRIRVGNSEDKVIEGLCTRGNLFGMATAKSVTQKSFDDASRKLLDYLVTATSE</sequence>
<organism evidence="1 2">
    <name type="scientific">Tannerella sp. oral taxon BU063 isolate Cell 1/3</name>
    <dbReference type="NCBI Taxonomy" id="1411022"/>
    <lineage>
        <taxon>Bacteria</taxon>
        <taxon>Pseudomonadati</taxon>
        <taxon>Bacteroidota</taxon>
        <taxon>Bacteroidia</taxon>
        <taxon>Bacteroidales</taxon>
        <taxon>Tannerellaceae</taxon>
        <taxon>Tannerella</taxon>
    </lineage>
</organism>